<dbReference type="EMBL" id="AP017369">
    <property type="protein sequence ID" value="BAU97019.1"/>
    <property type="molecule type" value="Genomic_DNA"/>
</dbReference>
<dbReference type="Proteomes" id="UP000218244">
    <property type="component" value="Chromosome"/>
</dbReference>
<dbReference type="KEGG" id="csur:N24_2757"/>
<accession>A0A160PS89</accession>
<proteinExistence type="predicted"/>
<organism evidence="1 2">
    <name type="scientific">Corynebacterium suranareeae</name>
    <dbReference type="NCBI Taxonomy" id="2506452"/>
    <lineage>
        <taxon>Bacteria</taxon>
        <taxon>Bacillati</taxon>
        <taxon>Actinomycetota</taxon>
        <taxon>Actinomycetes</taxon>
        <taxon>Mycobacteriales</taxon>
        <taxon>Corynebacteriaceae</taxon>
        <taxon>Corynebacterium</taxon>
    </lineage>
</organism>
<evidence type="ECO:0000313" key="1">
    <source>
        <dbReference type="EMBL" id="BAU97019.1"/>
    </source>
</evidence>
<evidence type="ECO:0000313" key="2">
    <source>
        <dbReference type="Proteomes" id="UP000218244"/>
    </source>
</evidence>
<keyword evidence="2" id="KW-1185">Reference proteome</keyword>
<reference evidence="1 2" key="1">
    <citation type="submission" date="2016-02" db="EMBL/GenBank/DDBJ databases">
        <title>Corynebacterium glutamicum N24 whole genome sequencing project.</title>
        <authorList>
            <person name="Matsutani M."/>
            <person name="Nangtapong N."/>
            <person name="Yakushi T."/>
            <person name="Matsushita K."/>
        </authorList>
    </citation>
    <scope>NUCLEOTIDE SEQUENCE [LARGE SCALE GENOMIC DNA]</scope>
    <source>
        <strain evidence="1 2">N24</strain>
    </source>
</reference>
<sequence>MSALSKFVARLADLLKEDSLFLASELTDDDGLLVLTEDEVGQPVRKIKLKDVPAEARVIKIDNFDLNGRFVQTGGGSDLGKRCDYVIVDAQNSKILLIELKLGTKSSGDRQQVVSQLKGGRAVIDYLLALIAHFHNENIEVSSPQFRYAWITYRESTSQKSASRDNGRDIDSPLRIKNAQKRPYSYKKMVR</sequence>
<dbReference type="RefSeq" id="WP_096458388.1">
    <property type="nucleotide sequence ID" value="NZ_AP017369.1"/>
</dbReference>
<protein>
    <submittedName>
        <fullName evidence="1">Uncharacterized protein</fullName>
    </submittedName>
</protein>
<name>A0A160PS89_9CORY</name>
<dbReference type="AlphaFoldDB" id="A0A160PS89"/>
<gene>
    <name evidence="1" type="ORF">N24_2757</name>
</gene>